<gene>
    <name evidence="2" type="ORF">QE382_002744</name>
</gene>
<keyword evidence="3" id="KW-1185">Reference proteome</keyword>
<feature type="domain" description="Copper-binding protein MbnP-like" evidence="1">
    <location>
        <begin position="34"/>
        <end position="249"/>
    </location>
</feature>
<evidence type="ECO:0000313" key="2">
    <source>
        <dbReference type="EMBL" id="MDQ1150760.1"/>
    </source>
</evidence>
<name>A0ABU0U762_9SPHI</name>
<sequence length="282" mass="32086">MKKNLMFLLTAVAGIILSSCEKEVVKEILTDSQGTATLKFDARYGDQDFELNKKYDFKLTNESGTYNLQFDFSRFRYWVSNVKLINAAGQEILVPNSYYLVEETQELVVDHSNDVYPATKREEIQLKNIPVGQYKSIKFSIGVEPKYNDNFSLTTGELGVLNGMGFDDGWMWFTSYKFLNLKGNIYWADGNPNKKTLLWDIGSNDLYTGAEKEVTFDKNIEISGTNTSNINFNVDVKELLSTTPYPWANNTISQTTKDLMKGLRDTFLSKAIVFKGTESKTK</sequence>
<dbReference type="EMBL" id="JAUTBA010000001">
    <property type="protein sequence ID" value="MDQ1150760.1"/>
    <property type="molecule type" value="Genomic_DNA"/>
</dbReference>
<dbReference type="RefSeq" id="WP_307186352.1">
    <property type="nucleotide sequence ID" value="NZ_JAUTBA010000001.1"/>
</dbReference>
<accession>A0ABU0U762</accession>
<evidence type="ECO:0000259" key="1">
    <source>
        <dbReference type="Pfam" id="PF20243"/>
    </source>
</evidence>
<dbReference type="Pfam" id="PF20243">
    <property type="entry name" value="MbnP"/>
    <property type="match status" value="1"/>
</dbReference>
<protein>
    <recommendedName>
        <fullName evidence="1">Copper-binding protein MbnP-like domain-containing protein</fullName>
    </recommendedName>
</protein>
<proteinExistence type="predicted"/>
<reference evidence="2 3" key="1">
    <citation type="submission" date="2023-07" db="EMBL/GenBank/DDBJ databases">
        <title>Functional and genomic diversity of the sorghum phyllosphere microbiome.</title>
        <authorList>
            <person name="Shade A."/>
        </authorList>
    </citation>
    <scope>NUCLEOTIDE SEQUENCE [LARGE SCALE GENOMIC DNA]</scope>
    <source>
        <strain evidence="2 3">SORGH_AS_0892</strain>
    </source>
</reference>
<comment type="caution">
    <text evidence="2">The sequence shown here is derived from an EMBL/GenBank/DDBJ whole genome shotgun (WGS) entry which is preliminary data.</text>
</comment>
<dbReference type="InterPro" id="IPR046863">
    <property type="entry name" value="MbnP-like_dom"/>
</dbReference>
<evidence type="ECO:0000313" key="3">
    <source>
        <dbReference type="Proteomes" id="UP001244640"/>
    </source>
</evidence>
<organism evidence="2 3">
    <name type="scientific">Sphingobacterium zeae</name>
    <dbReference type="NCBI Taxonomy" id="1776859"/>
    <lineage>
        <taxon>Bacteria</taxon>
        <taxon>Pseudomonadati</taxon>
        <taxon>Bacteroidota</taxon>
        <taxon>Sphingobacteriia</taxon>
        <taxon>Sphingobacteriales</taxon>
        <taxon>Sphingobacteriaceae</taxon>
        <taxon>Sphingobacterium</taxon>
    </lineage>
</organism>
<dbReference type="Proteomes" id="UP001244640">
    <property type="component" value="Unassembled WGS sequence"/>
</dbReference>
<dbReference type="PROSITE" id="PS51257">
    <property type="entry name" value="PROKAR_LIPOPROTEIN"/>
    <property type="match status" value="1"/>
</dbReference>